<feature type="compositionally biased region" description="Polar residues" evidence="1">
    <location>
        <begin position="179"/>
        <end position="193"/>
    </location>
</feature>
<feature type="region of interest" description="Disordered" evidence="1">
    <location>
        <begin position="142"/>
        <end position="243"/>
    </location>
</feature>
<organism evidence="2 3">
    <name type="scientific">Aspergillus brasiliensis</name>
    <dbReference type="NCBI Taxonomy" id="319629"/>
    <lineage>
        <taxon>Eukaryota</taxon>
        <taxon>Fungi</taxon>
        <taxon>Dikarya</taxon>
        <taxon>Ascomycota</taxon>
        <taxon>Pezizomycotina</taxon>
        <taxon>Eurotiomycetes</taxon>
        <taxon>Eurotiomycetidae</taxon>
        <taxon>Eurotiales</taxon>
        <taxon>Aspergillaceae</taxon>
        <taxon>Aspergillus</taxon>
        <taxon>Aspergillus subgen. Circumdati</taxon>
    </lineage>
</organism>
<name>A0A9W5YSX3_9EURO</name>
<evidence type="ECO:0000313" key="2">
    <source>
        <dbReference type="EMBL" id="GKZ22427.1"/>
    </source>
</evidence>
<feature type="compositionally biased region" description="Basic and acidic residues" evidence="1">
    <location>
        <begin position="166"/>
        <end position="178"/>
    </location>
</feature>
<proteinExistence type="predicted"/>
<dbReference type="Proteomes" id="UP001143548">
    <property type="component" value="Unassembled WGS sequence"/>
</dbReference>
<dbReference type="Gene3D" id="1.10.510.10">
    <property type="entry name" value="Transferase(Phosphotransferase) domain 1"/>
    <property type="match status" value="1"/>
</dbReference>
<protein>
    <recommendedName>
        <fullName evidence="4">Protein kinase domain-containing protein</fullName>
    </recommendedName>
</protein>
<reference evidence="2" key="1">
    <citation type="submission" date="2022-07" db="EMBL/GenBank/DDBJ databases">
        <title>Taxonomy of Aspergillus series Nigri: significant species reduction supported by multi-species coalescent approaches.</title>
        <authorList>
            <person name="Bian C."/>
            <person name="Kusuya Y."/>
            <person name="Sklenar F."/>
            <person name="D'hooge E."/>
            <person name="Yaguchi T."/>
            <person name="Takahashi H."/>
            <person name="Hubka V."/>
        </authorList>
    </citation>
    <scope>NUCLEOTIDE SEQUENCE</scope>
    <source>
        <strain evidence="2">CBS 733.88</strain>
    </source>
</reference>
<accession>A0A9W5YSX3</accession>
<evidence type="ECO:0008006" key="4">
    <source>
        <dbReference type="Google" id="ProtNLM"/>
    </source>
</evidence>
<dbReference type="AlphaFoldDB" id="A0A9W5YSX3"/>
<dbReference type="InterPro" id="IPR011009">
    <property type="entry name" value="Kinase-like_dom_sf"/>
</dbReference>
<feature type="compositionally biased region" description="Basic and acidic residues" evidence="1">
    <location>
        <begin position="226"/>
        <end position="235"/>
    </location>
</feature>
<sequence length="500" mass="56571">MDTLRKGLRTHNFYEEIINNPLIPAEESQRVGYTTARVAGSAVVQEYNTMILLGLEYGFVSTGLGLVFLRVPYDDPGTLQFHICEPSLEVEQGGDGSFSRPTTTIARMLCLTLMGFRSKPRSADWSAQIKTRLKTWVSSFDSTVTGQEEEAPDRDDPSEKSVASPRDQKDAASTETKRTPQSSARCSESSNINNREDTQDSGPDSAPGQKRRFEDTTSSASPAPEECSKRSKYAEDEPDTPQRRSLPFCTQKCLLGLRRRGKLDQNCPNFRLHQVNGSTHHLTNTRGLAKLLKASIDECLDRAEPIGNCGLSGAPFKLTCARYGYTVIGKGTTCYLWPLLEREADVYQMLESVQGSAVPVYIGKINLRRMYFLLGAGKIRHMLLLGWGGETINKVEIEEDIMQRNISKSKKDIQFFGVQHEDLEPRNILWNTELGRAMIIDFHLCTFDFNLVRKKPKWLTRENSHIETRAFDRKRRHCEYHAVCLHRQFPVCGNILLDLY</sequence>
<evidence type="ECO:0000256" key="1">
    <source>
        <dbReference type="SAM" id="MobiDB-lite"/>
    </source>
</evidence>
<dbReference type="PANTHER" id="PTHR37171:SF1">
    <property type="entry name" value="SERINE_THREONINE-PROTEIN KINASE YRZF-RELATED"/>
    <property type="match status" value="1"/>
</dbReference>
<comment type="caution">
    <text evidence="2">The sequence shown here is derived from an EMBL/GenBank/DDBJ whole genome shotgun (WGS) entry which is preliminary data.</text>
</comment>
<dbReference type="InterPro" id="IPR052396">
    <property type="entry name" value="Meiotic_Drive_Suppr_Kinase"/>
</dbReference>
<dbReference type="SUPFAM" id="SSF56112">
    <property type="entry name" value="Protein kinase-like (PK-like)"/>
    <property type="match status" value="1"/>
</dbReference>
<evidence type="ECO:0000313" key="3">
    <source>
        <dbReference type="Proteomes" id="UP001143548"/>
    </source>
</evidence>
<gene>
    <name evidence="2" type="ORF">AbraCBS73388_008575</name>
</gene>
<dbReference type="PANTHER" id="PTHR37171">
    <property type="entry name" value="SERINE/THREONINE-PROTEIN KINASE YRZF-RELATED"/>
    <property type="match status" value="1"/>
</dbReference>
<dbReference type="EMBL" id="BROQ01000051">
    <property type="protein sequence ID" value="GKZ22427.1"/>
    <property type="molecule type" value="Genomic_DNA"/>
</dbReference>